<dbReference type="Proteomes" id="UP000233837">
    <property type="component" value="Unassembled WGS sequence"/>
</dbReference>
<name>A0A2I0WHE9_9ASPA</name>
<evidence type="ECO:0008006" key="3">
    <source>
        <dbReference type="Google" id="ProtNLM"/>
    </source>
</evidence>
<protein>
    <recommendedName>
        <fullName evidence="3">Retrotransposon gag domain-containing protein</fullName>
    </recommendedName>
</protein>
<evidence type="ECO:0000313" key="2">
    <source>
        <dbReference type="Proteomes" id="UP000233837"/>
    </source>
</evidence>
<accession>A0A2I0WHE9</accession>
<dbReference type="AlphaFoldDB" id="A0A2I0WHE9"/>
<reference evidence="1 2" key="1">
    <citation type="journal article" date="2016" name="Sci. Rep.">
        <title>The Dendrobium catenatum Lindl. genome sequence provides insights into polysaccharide synthase, floral development and adaptive evolution.</title>
        <authorList>
            <person name="Zhang G.Q."/>
            <person name="Xu Q."/>
            <person name="Bian C."/>
            <person name="Tsai W.C."/>
            <person name="Yeh C.M."/>
            <person name="Liu K.W."/>
            <person name="Yoshida K."/>
            <person name="Zhang L.S."/>
            <person name="Chang S.B."/>
            <person name="Chen F."/>
            <person name="Shi Y."/>
            <person name="Su Y.Y."/>
            <person name="Zhang Y.Q."/>
            <person name="Chen L.J."/>
            <person name="Yin Y."/>
            <person name="Lin M."/>
            <person name="Huang H."/>
            <person name="Deng H."/>
            <person name="Wang Z.W."/>
            <person name="Zhu S.L."/>
            <person name="Zhao X."/>
            <person name="Deng C."/>
            <person name="Niu S.C."/>
            <person name="Huang J."/>
            <person name="Wang M."/>
            <person name="Liu G.H."/>
            <person name="Yang H.J."/>
            <person name="Xiao X.J."/>
            <person name="Hsiao Y.Y."/>
            <person name="Wu W.L."/>
            <person name="Chen Y.Y."/>
            <person name="Mitsuda N."/>
            <person name="Ohme-Takagi M."/>
            <person name="Luo Y.B."/>
            <person name="Van de Peer Y."/>
            <person name="Liu Z.J."/>
        </authorList>
    </citation>
    <scope>NUCLEOTIDE SEQUENCE [LARGE SCALE GENOMIC DNA]</scope>
    <source>
        <tissue evidence="1">The whole plant</tissue>
    </source>
</reference>
<gene>
    <name evidence="1" type="ORF">MA16_Dca019458</name>
</gene>
<dbReference type="EMBL" id="KZ502643">
    <property type="protein sequence ID" value="PKU75089.1"/>
    <property type="molecule type" value="Genomic_DNA"/>
</dbReference>
<evidence type="ECO:0000313" key="1">
    <source>
        <dbReference type="EMBL" id="PKU75089.1"/>
    </source>
</evidence>
<proteinExistence type="predicted"/>
<organism evidence="1 2">
    <name type="scientific">Dendrobium catenatum</name>
    <dbReference type="NCBI Taxonomy" id="906689"/>
    <lineage>
        <taxon>Eukaryota</taxon>
        <taxon>Viridiplantae</taxon>
        <taxon>Streptophyta</taxon>
        <taxon>Embryophyta</taxon>
        <taxon>Tracheophyta</taxon>
        <taxon>Spermatophyta</taxon>
        <taxon>Magnoliopsida</taxon>
        <taxon>Liliopsida</taxon>
        <taxon>Asparagales</taxon>
        <taxon>Orchidaceae</taxon>
        <taxon>Epidendroideae</taxon>
        <taxon>Malaxideae</taxon>
        <taxon>Dendrobiinae</taxon>
        <taxon>Dendrobium</taxon>
    </lineage>
</organism>
<sequence length="58" mass="6826">MEYRERFELLSGRLRGISEAVLEKIFMKGVKPNIRAYLQLLRPRGLKETMELAKTTED</sequence>
<keyword evidence="2" id="KW-1185">Reference proteome</keyword>
<reference evidence="1 2" key="2">
    <citation type="journal article" date="2017" name="Nature">
        <title>The Apostasia genome and the evolution of orchids.</title>
        <authorList>
            <person name="Zhang G.Q."/>
            <person name="Liu K.W."/>
            <person name="Li Z."/>
            <person name="Lohaus R."/>
            <person name="Hsiao Y.Y."/>
            <person name="Niu S.C."/>
            <person name="Wang J.Y."/>
            <person name="Lin Y.C."/>
            <person name="Xu Q."/>
            <person name="Chen L.J."/>
            <person name="Yoshida K."/>
            <person name="Fujiwara S."/>
            <person name="Wang Z.W."/>
            <person name="Zhang Y.Q."/>
            <person name="Mitsuda N."/>
            <person name="Wang M."/>
            <person name="Liu G.H."/>
            <person name="Pecoraro L."/>
            <person name="Huang H.X."/>
            <person name="Xiao X.J."/>
            <person name="Lin M."/>
            <person name="Wu X.Y."/>
            <person name="Wu W.L."/>
            <person name="Chen Y.Y."/>
            <person name="Chang S.B."/>
            <person name="Sakamoto S."/>
            <person name="Ohme-Takagi M."/>
            <person name="Yagi M."/>
            <person name="Zeng S.J."/>
            <person name="Shen C.Y."/>
            <person name="Yeh C.M."/>
            <person name="Luo Y.B."/>
            <person name="Tsai W.C."/>
            <person name="Van de Peer Y."/>
            <person name="Liu Z.J."/>
        </authorList>
    </citation>
    <scope>NUCLEOTIDE SEQUENCE [LARGE SCALE GENOMIC DNA]</scope>
    <source>
        <tissue evidence="1">The whole plant</tissue>
    </source>
</reference>